<feature type="region of interest" description="Disordered" evidence="1">
    <location>
        <begin position="697"/>
        <end position="771"/>
    </location>
</feature>
<dbReference type="Proteomes" id="UP000325780">
    <property type="component" value="Unassembled WGS sequence"/>
</dbReference>
<feature type="compositionally biased region" description="Basic and acidic residues" evidence="1">
    <location>
        <begin position="713"/>
        <end position="742"/>
    </location>
</feature>
<dbReference type="EMBL" id="ML742205">
    <property type="protein sequence ID" value="KAE8147493.1"/>
    <property type="molecule type" value="Genomic_DNA"/>
</dbReference>
<dbReference type="GO" id="GO:0035556">
    <property type="term" value="P:intracellular signal transduction"/>
    <property type="evidence" value="ECO:0007669"/>
    <property type="project" value="InterPro"/>
</dbReference>
<dbReference type="SUPFAM" id="SSF48065">
    <property type="entry name" value="DBL homology domain (DH-domain)"/>
    <property type="match status" value="1"/>
</dbReference>
<dbReference type="InterPro" id="IPR035899">
    <property type="entry name" value="DBL_dom_sf"/>
</dbReference>
<dbReference type="PROSITE" id="PS00741">
    <property type="entry name" value="DH_1"/>
    <property type="match status" value="1"/>
</dbReference>
<dbReference type="Gene3D" id="1.20.900.10">
    <property type="entry name" value="Dbl homology (DH) domain"/>
    <property type="match status" value="1"/>
</dbReference>
<dbReference type="PROSITE" id="PS50010">
    <property type="entry name" value="DH_2"/>
    <property type="match status" value="1"/>
</dbReference>
<name>A0A5N6TMB1_ASPAV</name>
<dbReference type="InterPro" id="IPR051092">
    <property type="entry name" value="FYVE_RhoGEF_PH"/>
</dbReference>
<dbReference type="OrthoDB" id="8059989at2759"/>
<sequence length="810" mass="91884">MNGLSASVIDDPEAQVKPTVFTDKHEFSDKMSTIHPFKRWVDNLRAKKSHRHHQPSRYVEGWSDACCDSHNPPHGGAAQEPQWESLSGHSSNLGTVKTSTLSIVSQSIVRSRGTTQSTTPEMRGSLESQRPTVRFSIDEEAQSRAVKRRRVLREIVSTEVDYVFGLQALTNVLFLFSERPQLYYCLHKIREIHEEFLACIRKVTPMSSVAAYDIDRLMPVICKRINPIDLGFKSRHHRSLKPRNVKAPIYSPLKALAAESAEALEVAHEIWKLSASFTIYTDFCSSYEQIIEDVDLLRRSVSDWPLLEQGIEALSKSVASIESQGLEQNKSMLLNDLLIKPIQRVCKYPLLLQELLRWTHIQDDPIAHDGIRQVLDSVRAMVQQINKAPGNPVTRLMVQKTLQLQEMLHLPNPGTVHHIYKQLGPLNLCGVLHVTYRASKYITGGYMVCVLFRSHFLLAKVNDDYRGLEAVACLYICDAKIDTLRNGQGLCCYGCYFSWKLVFQYRDHKFELVLSASSANEEKQWKTELLKSIAISADVERIVSSELRGYSFLTLELFPLGRASRCEPPLSRTTSVQSLKISRHTSDLQNVVIKRTHCPHTFSQTVHHVDGELERPKLSLPVSPIILTSPRQHRIRLEKLIYSVYTRECLPYPGMTLARGDILFRPGTIVRRFTVRPGLYRRSSSVNLPCDQAFVEDGNSKCKPTQSQEDTDASEKNRSVRCRVESKKGRDGSQPAKDDMGSLRRNKTSKLKDTPKLPYTPGSQFTSDGDGSFEHVGYPSLRTSIRAMFNSMSWGRTKRHPRLRLDSGGQ</sequence>
<dbReference type="PANTHER" id="PTHR12673:SF159">
    <property type="entry name" value="LD03170P"/>
    <property type="match status" value="1"/>
</dbReference>
<dbReference type="AlphaFoldDB" id="A0A5N6TMB1"/>
<dbReference type="GO" id="GO:0005085">
    <property type="term" value="F:guanyl-nucleotide exchange factor activity"/>
    <property type="evidence" value="ECO:0007669"/>
    <property type="project" value="InterPro"/>
</dbReference>
<organism evidence="3 4">
    <name type="scientific">Aspergillus avenaceus</name>
    <dbReference type="NCBI Taxonomy" id="36643"/>
    <lineage>
        <taxon>Eukaryota</taxon>
        <taxon>Fungi</taxon>
        <taxon>Dikarya</taxon>
        <taxon>Ascomycota</taxon>
        <taxon>Pezizomycotina</taxon>
        <taxon>Eurotiomycetes</taxon>
        <taxon>Eurotiomycetidae</taxon>
        <taxon>Eurotiales</taxon>
        <taxon>Aspergillaceae</taxon>
        <taxon>Aspergillus</taxon>
        <taxon>Aspergillus subgen. Circumdati</taxon>
    </lineage>
</organism>
<dbReference type="SMART" id="SM00325">
    <property type="entry name" value="RhoGEF"/>
    <property type="match status" value="1"/>
</dbReference>
<evidence type="ECO:0000313" key="3">
    <source>
        <dbReference type="EMBL" id="KAE8147493.1"/>
    </source>
</evidence>
<dbReference type="InterPro" id="IPR000219">
    <property type="entry name" value="DH_dom"/>
</dbReference>
<reference evidence="3 4" key="1">
    <citation type="submission" date="2019-04" db="EMBL/GenBank/DDBJ databases">
        <title>Friends and foes A comparative genomics study of 23 Aspergillus species from section Flavi.</title>
        <authorList>
            <consortium name="DOE Joint Genome Institute"/>
            <person name="Kjaerbolling I."/>
            <person name="Vesth T."/>
            <person name="Frisvad J.C."/>
            <person name="Nybo J.L."/>
            <person name="Theobald S."/>
            <person name="Kildgaard S."/>
            <person name="Isbrandt T."/>
            <person name="Kuo A."/>
            <person name="Sato A."/>
            <person name="Lyhne E.K."/>
            <person name="Kogle M.E."/>
            <person name="Wiebenga A."/>
            <person name="Kun R.S."/>
            <person name="Lubbers R.J."/>
            <person name="Makela M.R."/>
            <person name="Barry K."/>
            <person name="Chovatia M."/>
            <person name="Clum A."/>
            <person name="Daum C."/>
            <person name="Haridas S."/>
            <person name="He G."/>
            <person name="LaButti K."/>
            <person name="Lipzen A."/>
            <person name="Mondo S."/>
            <person name="Riley R."/>
            <person name="Salamov A."/>
            <person name="Simmons B.A."/>
            <person name="Magnuson J.K."/>
            <person name="Henrissat B."/>
            <person name="Mortensen U.H."/>
            <person name="Larsen T.O."/>
            <person name="Devries R.P."/>
            <person name="Grigoriev I.V."/>
            <person name="Machida M."/>
            <person name="Baker S.E."/>
            <person name="Andersen M.R."/>
        </authorList>
    </citation>
    <scope>NUCLEOTIDE SEQUENCE [LARGE SCALE GENOMIC DNA]</scope>
    <source>
        <strain evidence="3 4">IBT 18842</strain>
    </source>
</reference>
<evidence type="ECO:0000256" key="1">
    <source>
        <dbReference type="SAM" id="MobiDB-lite"/>
    </source>
</evidence>
<dbReference type="InterPro" id="IPR001331">
    <property type="entry name" value="GDS_CDC24_CS"/>
</dbReference>
<feature type="region of interest" description="Disordered" evidence="1">
    <location>
        <begin position="108"/>
        <end position="130"/>
    </location>
</feature>
<evidence type="ECO:0000259" key="2">
    <source>
        <dbReference type="PROSITE" id="PS50010"/>
    </source>
</evidence>
<gene>
    <name evidence="3" type="ORF">BDV25DRAFT_142705</name>
</gene>
<accession>A0A5N6TMB1</accession>
<dbReference type="Pfam" id="PF00621">
    <property type="entry name" value="RhoGEF"/>
    <property type="match status" value="1"/>
</dbReference>
<proteinExistence type="predicted"/>
<evidence type="ECO:0000313" key="4">
    <source>
        <dbReference type="Proteomes" id="UP000325780"/>
    </source>
</evidence>
<dbReference type="GO" id="GO:0005737">
    <property type="term" value="C:cytoplasm"/>
    <property type="evidence" value="ECO:0007669"/>
    <property type="project" value="TreeGrafter"/>
</dbReference>
<keyword evidence="4" id="KW-1185">Reference proteome</keyword>
<feature type="domain" description="DH" evidence="2">
    <location>
        <begin position="147"/>
        <end position="388"/>
    </location>
</feature>
<dbReference type="PANTHER" id="PTHR12673">
    <property type="entry name" value="FACIOGENITAL DYSPLASIA PROTEIN"/>
    <property type="match status" value="1"/>
</dbReference>
<protein>
    <submittedName>
        <fullName evidence="3">Dbl homology domain-containing protein</fullName>
    </submittedName>
</protein>